<organism evidence="2 4">
    <name type="scientific">Aeromonas taiwanensis</name>
    <dbReference type="NCBI Taxonomy" id="633417"/>
    <lineage>
        <taxon>Bacteria</taxon>
        <taxon>Pseudomonadati</taxon>
        <taxon>Pseudomonadota</taxon>
        <taxon>Gammaproteobacteria</taxon>
        <taxon>Aeromonadales</taxon>
        <taxon>Aeromonadaceae</taxon>
        <taxon>Aeromonas</taxon>
    </lineage>
</organism>
<protein>
    <submittedName>
        <fullName evidence="2">Thioester dehydrase</fullName>
    </submittedName>
</protein>
<dbReference type="Proteomes" id="UP000297914">
    <property type="component" value="Unassembled WGS sequence"/>
</dbReference>
<dbReference type="EMBL" id="QORL01000028">
    <property type="protein sequence ID" value="TFF74308.1"/>
    <property type="molecule type" value="Genomic_DNA"/>
</dbReference>
<evidence type="ECO:0000313" key="4">
    <source>
        <dbReference type="Proteomes" id="UP000297914"/>
    </source>
</evidence>
<accession>A0A5F0K9J5</accession>
<dbReference type="Pfam" id="PF22817">
    <property type="entry name" value="ApeP-like"/>
    <property type="match status" value="1"/>
</dbReference>
<dbReference type="CDD" id="cd01289">
    <property type="entry name" value="FabA_like"/>
    <property type="match status" value="1"/>
</dbReference>
<reference evidence="2 4" key="1">
    <citation type="submission" date="2018-06" db="EMBL/GenBank/DDBJ databases">
        <title>Occurrence of a novel blaKPC-2- and qnrS2- harbouring IncP6 plasmid from Aeromonas taiwanensis isolates recovered from the river sediments.</title>
        <authorList>
            <person name="Zheng B."/>
            <person name="Yu X."/>
            <person name="Xiao Y."/>
        </authorList>
    </citation>
    <scope>NUCLEOTIDE SEQUENCE [LARGE SCALE GENOMIC DNA]</scope>
    <source>
        <strain evidence="1 3">1713</strain>
        <strain evidence="2 4">198</strain>
    </source>
</reference>
<dbReference type="InterPro" id="IPR016776">
    <property type="entry name" value="ApeP-like_dehydratase"/>
</dbReference>
<dbReference type="Proteomes" id="UP000297720">
    <property type="component" value="Unassembled WGS sequence"/>
</dbReference>
<dbReference type="EMBL" id="QORK01000028">
    <property type="protein sequence ID" value="TFF78525.1"/>
    <property type="molecule type" value="Genomic_DNA"/>
</dbReference>
<dbReference type="Gene3D" id="3.10.129.10">
    <property type="entry name" value="Hotdog Thioesterase"/>
    <property type="match status" value="1"/>
</dbReference>
<evidence type="ECO:0000313" key="3">
    <source>
        <dbReference type="Proteomes" id="UP000297720"/>
    </source>
</evidence>
<evidence type="ECO:0000313" key="1">
    <source>
        <dbReference type="EMBL" id="TFF74308.1"/>
    </source>
</evidence>
<dbReference type="SUPFAM" id="SSF54637">
    <property type="entry name" value="Thioesterase/thiol ester dehydrase-isomerase"/>
    <property type="match status" value="1"/>
</dbReference>
<dbReference type="InterPro" id="IPR029069">
    <property type="entry name" value="HotDog_dom_sf"/>
</dbReference>
<dbReference type="OrthoDB" id="9800188at2"/>
<comment type="caution">
    <text evidence="2">The sequence shown here is derived from an EMBL/GenBank/DDBJ whole genome shotgun (WGS) entry which is preliminary data.</text>
</comment>
<proteinExistence type="predicted"/>
<dbReference type="RefSeq" id="WP_134696139.1">
    <property type="nucleotide sequence ID" value="NZ_QORJ01000026.1"/>
</dbReference>
<name>A0A5F0K9J5_9GAMM</name>
<keyword evidence="3" id="KW-1185">Reference proteome</keyword>
<dbReference type="AlphaFoldDB" id="A0A5F0K9J5"/>
<gene>
    <name evidence="1" type="ORF">DRM93_13325</name>
    <name evidence="2" type="ORF">DRM94_13325</name>
</gene>
<dbReference type="PIRSF" id="PIRSF020565">
    <property type="entry name" value="3Ho_Ac_ACP_DH_prd"/>
    <property type="match status" value="1"/>
</dbReference>
<evidence type="ECO:0000313" key="2">
    <source>
        <dbReference type="EMBL" id="TFF78525.1"/>
    </source>
</evidence>
<sequence length="153" mass="16571">MNDPLSLPAIETLLPHQAPMLLLDRLCAVDAQRVRCETRIGARHALLLDGEGKLPAWVGIELMAQTIAAWAGMQGRLRGEPVRIGMLLGTRKYRCQPDGFAPGTLLTIEACCLLQDGGMASFDCRILLDGEECAQARLSTYQPSPGELSDLLA</sequence>